<evidence type="ECO:0000313" key="2">
    <source>
        <dbReference type="Proteomes" id="UP000827872"/>
    </source>
</evidence>
<dbReference type="Proteomes" id="UP000827872">
    <property type="component" value="Linkage Group LG06"/>
</dbReference>
<reference evidence="1" key="1">
    <citation type="submission" date="2021-08" db="EMBL/GenBank/DDBJ databases">
        <title>The first chromosome-level gecko genome reveals the dynamic sex chromosomes of Neotropical dwarf geckos (Sphaerodactylidae: Sphaerodactylus).</title>
        <authorList>
            <person name="Pinto B.J."/>
            <person name="Keating S.E."/>
            <person name="Gamble T."/>
        </authorList>
    </citation>
    <scope>NUCLEOTIDE SEQUENCE</scope>
    <source>
        <strain evidence="1">TG3544</strain>
    </source>
</reference>
<comment type="caution">
    <text evidence="1">The sequence shown here is derived from an EMBL/GenBank/DDBJ whole genome shotgun (WGS) entry which is preliminary data.</text>
</comment>
<organism evidence="1 2">
    <name type="scientific">Sphaerodactylus townsendi</name>
    <dbReference type="NCBI Taxonomy" id="933632"/>
    <lineage>
        <taxon>Eukaryota</taxon>
        <taxon>Metazoa</taxon>
        <taxon>Chordata</taxon>
        <taxon>Craniata</taxon>
        <taxon>Vertebrata</taxon>
        <taxon>Euteleostomi</taxon>
        <taxon>Lepidosauria</taxon>
        <taxon>Squamata</taxon>
        <taxon>Bifurcata</taxon>
        <taxon>Gekkota</taxon>
        <taxon>Sphaerodactylidae</taxon>
        <taxon>Sphaerodactylus</taxon>
    </lineage>
</organism>
<protein>
    <submittedName>
        <fullName evidence="1">Uncharacterized protein</fullName>
    </submittedName>
</protein>
<accession>A0ACB8FPA2</accession>
<keyword evidence="2" id="KW-1185">Reference proteome</keyword>
<evidence type="ECO:0000313" key="1">
    <source>
        <dbReference type="EMBL" id="KAH8007415.1"/>
    </source>
</evidence>
<name>A0ACB8FPA2_9SAUR</name>
<proteinExistence type="predicted"/>
<dbReference type="EMBL" id="CM037619">
    <property type="protein sequence ID" value="KAH8007415.1"/>
    <property type="molecule type" value="Genomic_DNA"/>
</dbReference>
<sequence>MSRRWTLHQSECGLLIHPEESCGLQPLSAEYLSTISQPQLKTCETGDTQGQWIVPCLSCSDNRTCDWRQIAWQPHNCQYPVINKPELQQCLENKKQLDPGECRLLPPASWAPELSFVLRVGTQRPTFEEALEQLLRRSQPLTNTRQTVLVVGGVHWLNFNHLAIIQKVLKRANLSNILVVIKSLGMGFHLPVDGVHSLSLAQVQKLWNENQAILKMAKQYGYEVVDTFIITMGRYKEFLQGKCGCHFHEVIVNACFGE</sequence>
<gene>
    <name evidence="1" type="ORF">K3G42_021883</name>
</gene>